<dbReference type="OrthoDB" id="4368687at2759"/>
<keyword evidence="2" id="KW-1185">Reference proteome</keyword>
<organism evidence="1 2">
    <name type="scientific">Penicillium chermesinum</name>
    <dbReference type="NCBI Taxonomy" id="63820"/>
    <lineage>
        <taxon>Eukaryota</taxon>
        <taxon>Fungi</taxon>
        <taxon>Dikarya</taxon>
        <taxon>Ascomycota</taxon>
        <taxon>Pezizomycotina</taxon>
        <taxon>Eurotiomycetes</taxon>
        <taxon>Eurotiomycetidae</taxon>
        <taxon>Eurotiales</taxon>
        <taxon>Aspergillaceae</taxon>
        <taxon>Penicillium</taxon>
    </lineage>
</organism>
<dbReference type="GeneID" id="83197237"/>
<reference evidence="1" key="2">
    <citation type="journal article" date="2023" name="IMA Fungus">
        <title>Comparative genomic study of the Penicillium genus elucidates a diverse pangenome and 15 lateral gene transfer events.</title>
        <authorList>
            <person name="Petersen C."/>
            <person name="Sorensen T."/>
            <person name="Nielsen M.R."/>
            <person name="Sondergaard T.E."/>
            <person name="Sorensen J.L."/>
            <person name="Fitzpatrick D.A."/>
            <person name="Frisvad J.C."/>
            <person name="Nielsen K.L."/>
        </authorList>
    </citation>
    <scope>NUCLEOTIDE SEQUENCE</scope>
    <source>
        <strain evidence="1">IBT 19713</strain>
    </source>
</reference>
<sequence>MMAFLALQQLQGFFHPVARQLFVSTIAAKVDYAVSARCSMREDNIVAAQVTRSFDHIPRTMTQAIVEAEARNEPTVARPQARIIKHWIIRHTLP</sequence>
<name>A0A9W9U0L4_9EURO</name>
<accession>A0A9W9U0L4</accession>
<gene>
    <name evidence="1" type="ORF">N7468_000637</name>
</gene>
<dbReference type="RefSeq" id="XP_058335965.1">
    <property type="nucleotide sequence ID" value="XM_058469934.1"/>
</dbReference>
<comment type="caution">
    <text evidence="1">The sequence shown here is derived from an EMBL/GenBank/DDBJ whole genome shotgun (WGS) entry which is preliminary data.</text>
</comment>
<dbReference type="Proteomes" id="UP001150941">
    <property type="component" value="Unassembled WGS sequence"/>
</dbReference>
<evidence type="ECO:0000313" key="2">
    <source>
        <dbReference type="Proteomes" id="UP001150941"/>
    </source>
</evidence>
<dbReference type="EMBL" id="JAPQKS010000001">
    <property type="protein sequence ID" value="KAJ5249186.1"/>
    <property type="molecule type" value="Genomic_DNA"/>
</dbReference>
<protein>
    <submittedName>
        <fullName evidence="1">Uncharacterized protein</fullName>
    </submittedName>
</protein>
<dbReference type="AlphaFoldDB" id="A0A9W9U0L4"/>
<reference evidence="1" key="1">
    <citation type="submission" date="2022-11" db="EMBL/GenBank/DDBJ databases">
        <authorList>
            <person name="Petersen C."/>
        </authorList>
    </citation>
    <scope>NUCLEOTIDE SEQUENCE</scope>
    <source>
        <strain evidence="1">IBT 19713</strain>
    </source>
</reference>
<evidence type="ECO:0000313" key="1">
    <source>
        <dbReference type="EMBL" id="KAJ5249186.1"/>
    </source>
</evidence>
<proteinExistence type="predicted"/>